<sequence>MSRDPLSLMTVTEDVASGSRLIRDIAEDCLDLISLGEPRIGAFSHLSPADIRREADRLDGAPKGPLSGLTVAVKDVIATKDMPTGFANARYEGVRTGWDAPCVDVLRQAGALILGKTVTTEFAATARGGKTRNPRDPARSPGGSSSGSAAAVAAGFCSVAIGTQTGGSTIRPASYCGVWGWKPSWHAISREGLKQFSVTLDTVGFYARHAEDLEALAEVYRLDPAPPVSSLSGLRIGLCRTPVWDRVDAPMREALDEAAKRLRLEGAEVISFELPRSFDTLPATHGKILAREGSTSFLNEAMAQGEALHEQFRTMVATRGGLTAAELRRAYTEADTARAVFDEIMDGFDAVIAPSATGEPPLGQAHTGDAIMNSFWTLLHVPVVSVPGLQSPAGLPLGVSFIGQRYTDRRLLNIARLATEVFQADLAFS</sequence>
<evidence type="ECO:0000259" key="3">
    <source>
        <dbReference type="Pfam" id="PF01425"/>
    </source>
</evidence>
<dbReference type="PANTHER" id="PTHR11895:SF7">
    <property type="entry name" value="GLUTAMYL-TRNA(GLN) AMIDOTRANSFERASE SUBUNIT A, MITOCHONDRIAL"/>
    <property type="match status" value="1"/>
</dbReference>
<gene>
    <name evidence="4" type="ORF">VSX56_06135</name>
</gene>
<protein>
    <submittedName>
        <fullName evidence="4">Amidase</fullName>
    </submittedName>
</protein>
<feature type="domain" description="Amidase" evidence="3">
    <location>
        <begin position="25"/>
        <end position="412"/>
    </location>
</feature>
<evidence type="ECO:0000313" key="5">
    <source>
        <dbReference type="Proteomes" id="UP001438953"/>
    </source>
</evidence>
<comment type="similarity">
    <text evidence="1">Belongs to the amidase family.</text>
</comment>
<feature type="region of interest" description="Disordered" evidence="2">
    <location>
        <begin position="125"/>
        <end position="146"/>
    </location>
</feature>
<reference evidence="4 5" key="2">
    <citation type="submission" date="2024-06" db="EMBL/GenBank/DDBJ databases">
        <title>Thioclava kandeliae sp. nov. from a rhizosphere soil sample of Kandelia candel in a mangrove.</title>
        <authorList>
            <person name="Mu T."/>
        </authorList>
    </citation>
    <scope>NUCLEOTIDE SEQUENCE [LARGE SCALE GENOMIC DNA]</scope>
    <source>
        <strain evidence="4 5">CPCC 100088</strain>
    </source>
</reference>
<dbReference type="InterPro" id="IPR023631">
    <property type="entry name" value="Amidase_dom"/>
</dbReference>
<evidence type="ECO:0000256" key="1">
    <source>
        <dbReference type="ARBA" id="ARBA00009199"/>
    </source>
</evidence>
<dbReference type="Proteomes" id="UP001438953">
    <property type="component" value="Unassembled WGS sequence"/>
</dbReference>
<reference evidence="4 5" key="1">
    <citation type="submission" date="2024-01" db="EMBL/GenBank/DDBJ databases">
        <authorList>
            <person name="Deng Y."/>
            <person name="Su J."/>
        </authorList>
    </citation>
    <scope>NUCLEOTIDE SEQUENCE [LARGE SCALE GENOMIC DNA]</scope>
    <source>
        <strain evidence="4 5">CPCC 100088</strain>
    </source>
</reference>
<evidence type="ECO:0000256" key="2">
    <source>
        <dbReference type="SAM" id="MobiDB-lite"/>
    </source>
</evidence>
<keyword evidence="5" id="KW-1185">Reference proteome</keyword>
<dbReference type="EMBL" id="JAYWLC010000003">
    <property type="protein sequence ID" value="MER5171354.1"/>
    <property type="molecule type" value="Genomic_DNA"/>
</dbReference>
<accession>A0ABV1SEM6</accession>
<dbReference type="InterPro" id="IPR036928">
    <property type="entry name" value="AS_sf"/>
</dbReference>
<organism evidence="4 5">
    <name type="scientific">Thioclava kandeliae</name>
    <dbReference type="NCBI Taxonomy" id="3070818"/>
    <lineage>
        <taxon>Bacteria</taxon>
        <taxon>Pseudomonadati</taxon>
        <taxon>Pseudomonadota</taxon>
        <taxon>Alphaproteobacteria</taxon>
        <taxon>Rhodobacterales</taxon>
        <taxon>Paracoccaceae</taxon>
        <taxon>Thioclava</taxon>
    </lineage>
</organism>
<dbReference type="InterPro" id="IPR000120">
    <property type="entry name" value="Amidase"/>
</dbReference>
<dbReference type="PANTHER" id="PTHR11895">
    <property type="entry name" value="TRANSAMIDASE"/>
    <property type="match status" value="1"/>
</dbReference>
<evidence type="ECO:0000313" key="4">
    <source>
        <dbReference type="EMBL" id="MER5171354.1"/>
    </source>
</evidence>
<proteinExistence type="inferred from homology"/>
<name>A0ABV1SEM6_9RHOB</name>
<dbReference type="RefSeq" id="WP_350935625.1">
    <property type="nucleotide sequence ID" value="NZ_JAYWLC010000003.1"/>
</dbReference>
<dbReference type="SUPFAM" id="SSF75304">
    <property type="entry name" value="Amidase signature (AS) enzymes"/>
    <property type="match status" value="1"/>
</dbReference>
<dbReference type="Pfam" id="PF01425">
    <property type="entry name" value="Amidase"/>
    <property type="match status" value="1"/>
</dbReference>
<comment type="caution">
    <text evidence="4">The sequence shown here is derived from an EMBL/GenBank/DDBJ whole genome shotgun (WGS) entry which is preliminary data.</text>
</comment>
<dbReference type="Gene3D" id="3.90.1300.10">
    <property type="entry name" value="Amidase signature (AS) domain"/>
    <property type="match status" value="1"/>
</dbReference>